<feature type="transmembrane region" description="Helical" evidence="4">
    <location>
        <begin position="130"/>
        <end position="153"/>
    </location>
</feature>
<evidence type="ECO:0000256" key="1">
    <source>
        <dbReference type="ARBA" id="ARBA00022692"/>
    </source>
</evidence>
<dbReference type="PROSITE" id="PS50850">
    <property type="entry name" value="MFS"/>
    <property type="match status" value="1"/>
</dbReference>
<dbReference type="PANTHER" id="PTHR23523">
    <property type="match status" value="1"/>
</dbReference>
<reference evidence="6" key="1">
    <citation type="submission" date="2024-05" db="EMBL/GenBank/DDBJ databases">
        <title>Genome Sequences of Four Agar- Degrading Marine Bacteria.</title>
        <authorList>
            <person name="Phillips E.K."/>
            <person name="Shaffer J.C."/>
            <person name="Henson M.W."/>
            <person name="Temperton B."/>
            <person name="Thrash C.J."/>
            <person name="Martin M.O."/>
        </authorList>
    </citation>
    <scope>NUCLEOTIDE SEQUENCE</scope>
    <source>
        <strain evidence="6">EKP203</strain>
    </source>
</reference>
<sequence length="399" mass="42030">MTLSKRANLFALLGILFLALNLRGPFTSLAPVLGQVMEGLSLSASAAGFLTALPLLSFAIFSPMAASLSRRLGLYPSLSLALFLIAGGIILRSIGVEVLLYVGTVLIGAGIATGNVLLPVVVKIAFPARISIVTSLYIFTMGIGSTLSSSIMVPLSSLNVTQFSGWQLALLFNIVFPIAALVIWLPKVLKDKRSASAGIKDSPPTSMKTLLTCPIAWQVTLGIGLNSFTFYAFAGWLPKMLSDLNFSEVDAGYIYGFLQFSTMIPGLLLLPILSKSNNQRAIITVCAGSVFVALLGLIALPDFAIFWVGLFGLANCSTFIIALSFVGLRTTNPGQAAALSGLSQSIGYALAATGPTLIGYLYTATAGWTVPLLLIAIVAAFCVMFCNLAARDNKVLQGR</sequence>
<dbReference type="InterPro" id="IPR011701">
    <property type="entry name" value="MFS"/>
</dbReference>
<evidence type="ECO:0000313" key="6">
    <source>
        <dbReference type="EMBL" id="MDN2482985.1"/>
    </source>
</evidence>
<organism evidence="6 7">
    <name type="scientific">Vibrio agarivorans</name>
    <dbReference type="NCBI Taxonomy" id="153622"/>
    <lineage>
        <taxon>Bacteria</taxon>
        <taxon>Pseudomonadati</taxon>
        <taxon>Pseudomonadota</taxon>
        <taxon>Gammaproteobacteria</taxon>
        <taxon>Vibrionales</taxon>
        <taxon>Vibrionaceae</taxon>
        <taxon>Vibrio</taxon>
    </lineage>
</organism>
<feature type="transmembrane region" description="Helical" evidence="4">
    <location>
        <begin position="253"/>
        <end position="274"/>
    </location>
</feature>
<dbReference type="Pfam" id="PF07690">
    <property type="entry name" value="MFS_1"/>
    <property type="match status" value="1"/>
</dbReference>
<feature type="transmembrane region" description="Helical" evidence="4">
    <location>
        <begin position="210"/>
        <end position="233"/>
    </location>
</feature>
<dbReference type="InterPro" id="IPR036259">
    <property type="entry name" value="MFS_trans_sf"/>
</dbReference>
<feature type="transmembrane region" description="Helical" evidence="4">
    <location>
        <begin position="39"/>
        <end position="61"/>
    </location>
</feature>
<dbReference type="EMBL" id="JAUEOZ010000002">
    <property type="protein sequence ID" value="MDN2482985.1"/>
    <property type="molecule type" value="Genomic_DNA"/>
</dbReference>
<keyword evidence="1 4" id="KW-0812">Transmembrane</keyword>
<feature type="transmembrane region" description="Helical" evidence="4">
    <location>
        <begin position="98"/>
        <end position="118"/>
    </location>
</feature>
<name>A0ABT7Y4Q7_9VIBR</name>
<evidence type="ECO:0000256" key="2">
    <source>
        <dbReference type="ARBA" id="ARBA00022989"/>
    </source>
</evidence>
<feature type="transmembrane region" description="Helical" evidence="4">
    <location>
        <begin position="165"/>
        <end position="189"/>
    </location>
</feature>
<gene>
    <name evidence="6" type="ORF">QWJ08_16710</name>
</gene>
<keyword evidence="3 4" id="KW-0472">Membrane</keyword>
<accession>A0ABT7Y4Q7</accession>
<dbReference type="InterPro" id="IPR052524">
    <property type="entry name" value="MFS_Cyanate_Porter"/>
</dbReference>
<evidence type="ECO:0000313" key="7">
    <source>
        <dbReference type="Proteomes" id="UP001169719"/>
    </source>
</evidence>
<feature type="transmembrane region" description="Helical" evidence="4">
    <location>
        <begin position="73"/>
        <end position="92"/>
    </location>
</feature>
<evidence type="ECO:0000256" key="3">
    <source>
        <dbReference type="ARBA" id="ARBA00023136"/>
    </source>
</evidence>
<dbReference type="Gene3D" id="1.20.1250.20">
    <property type="entry name" value="MFS general substrate transporter like domains"/>
    <property type="match status" value="1"/>
</dbReference>
<feature type="domain" description="Major facilitator superfamily (MFS) profile" evidence="5">
    <location>
        <begin position="7"/>
        <end position="394"/>
    </location>
</feature>
<dbReference type="PANTHER" id="PTHR23523:SF2">
    <property type="entry name" value="2-NITROIMIDAZOLE TRANSPORTER"/>
    <property type="match status" value="1"/>
</dbReference>
<dbReference type="SUPFAM" id="SSF103473">
    <property type="entry name" value="MFS general substrate transporter"/>
    <property type="match status" value="1"/>
</dbReference>
<evidence type="ECO:0000259" key="5">
    <source>
        <dbReference type="PROSITE" id="PS50850"/>
    </source>
</evidence>
<feature type="transmembrane region" description="Helical" evidence="4">
    <location>
        <begin position="281"/>
        <end position="299"/>
    </location>
</feature>
<dbReference type="Proteomes" id="UP001169719">
    <property type="component" value="Unassembled WGS sequence"/>
</dbReference>
<dbReference type="RefSeq" id="WP_289963037.1">
    <property type="nucleotide sequence ID" value="NZ_JAUEOZ010000002.1"/>
</dbReference>
<feature type="transmembrane region" description="Helical" evidence="4">
    <location>
        <begin position="338"/>
        <end position="362"/>
    </location>
</feature>
<feature type="transmembrane region" description="Helical" evidence="4">
    <location>
        <begin position="368"/>
        <end position="390"/>
    </location>
</feature>
<evidence type="ECO:0000256" key="4">
    <source>
        <dbReference type="SAM" id="Phobius"/>
    </source>
</evidence>
<proteinExistence type="predicted"/>
<dbReference type="InterPro" id="IPR020846">
    <property type="entry name" value="MFS_dom"/>
</dbReference>
<feature type="transmembrane region" description="Helical" evidence="4">
    <location>
        <begin position="305"/>
        <end position="326"/>
    </location>
</feature>
<keyword evidence="2 4" id="KW-1133">Transmembrane helix</keyword>
<keyword evidence="7" id="KW-1185">Reference proteome</keyword>
<protein>
    <submittedName>
        <fullName evidence="6">MFS transporter</fullName>
    </submittedName>
</protein>
<comment type="caution">
    <text evidence="6">The sequence shown here is derived from an EMBL/GenBank/DDBJ whole genome shotgun (WGS) entry which is preliminary data.</text>
</comment>